<evidence type="ECO:0000256" key="6">
    <source>
        <dbReference type="SAM" id="MobiDB-lite"/>
    </source>
</evidence>
<comment type="similarity">
    <text evidence="2">Belongs to the plant cysteine rich small secretory peptide family. Epidermal patterning factor subfamily.</text>
</comment>
<evidence type="ECO:0000313" key="9">
    <source>
        <dbReference type="Proteomes" id="UP000886520"/>
    </source>
</evidence>
<evidence type="ECO:0000256" key="3">
    <source>
        <dbReference type="ARBA" id="ARBA00022525"/>
    </source>
</evidence>
<keyword evidence="3" id="KW-0964">Secreted</keyword>
<evidence type="ECO:0000256" key="2">
    <source>
        <dbReference type="ARBA" id="ARBA00008127"/>
    </source>
</evidence>
<dbReference type="AlphaFoldDB" id="A0A9D4U9C1"/>
<dbReference type="Proteomes" id="UP000886520">
    <property type="component" value="Chromosome 20"/>
</dbReference>
<dbReference type="InterPro" id="IPR039455">
    <property type="entry name" value="EPFL"/>
</dbReference>
<gene>
    <name evidence="8" type="ORF">GOP47_0020559</name>
</gene>
<name>A0A9D4U9C1_ADICA</name>
<protein>
    <recommendedName>
        <fullName evidence="10">Epidermal patterning factor-like protein</fullName>
    </recommendedName>
</protein>
<accession>A0A9D4U9C1</accession>
<evidence type="ECO:0000256" key="4">
    <source>
        <dbReference type="ARBA" id="ARBA00022729"/>
    </source>
</evidence>
<dbReference type="PANTHER" id="PTHR33109:SF4">
    <property type="entry name" value="EPIDERMAL PATTERNING FACTOR-LIKE PROTEIN 6"/>
    <property type="match status" value="1"/>
</dbReference>
<feature type="region of interest" description="Disordered" evidence="6">
    <location>
        <begin position="95"/>
        <end position="119"/>
    </location>
</feature>
<evidence type="ECO:0000313" key="8">
    <source>
        <dbReference type="EMBL" id="KAI5063889.1"/>
    </source>
</evidence>
<dbReference type="PANTHER" id="PTHR33109">
    <property type="entry name" value="EPIDERMAL PATTERNING FACTOR-LIKE PROTEIN 4"/>
    <property type="match status" value="1"/>
</dbReference>
<evidence type="ECO:0008006" key="10">
    <source>
        <dbReference type="Google" id="ProtNLM"/>
    </source>
</evidence>
<dbReference type="EMBL" id="JABFUD020000020">
    <property type="protein sequence ID" value="KAI5063889.1"/>
    <property type="molecule type" value="Genomic_DNA"/>
</dbReference>
<dbReference type="GO" id="GO:0005576">
    <property type="term" value="C:extracellular region"/>
    <property type="evidence" value="ECO:0007669"/>
    <property type="project" value="UniProtKB-SubCell"/>
</dbReference>
<comment type="caution">
    <text evidence="8">The sequence shown here is derived from an EMBL/GenBank/DDBJ whole genome shotgun (WGS) entry which is preliminary data.</text>
</comment>
<evidence type="ECO:0000256" key="7">
    <source>
        <dbReference type="SAM" id="SignalP"/>
    </source>
</evidence>
<dbReference type="Pfam" id="PF17181">
    <property type="entry name" value="EPF"/>
    <property type="match status" value="1"/>
</dbReference>
<dbReference type="GO" id="GO:0010052">
    <property type="term" value="P:guard cell differentiation"/>
    <property type="evidence" value="ECO:0007669"/>
    <property type="project" value="TreeGrafter"/>
</dbReference>
<reference evidence="8" key="1">
    <citation type="submission" date="2021-01" db="EMBL/GenBank/DDBJ databases">
        <title>Adiantum capillus-veneris genome.</title>
        <authorList>
            <person name="Fang Y."/>
            <person name="Liao Q."/>
        </authorList>
    </citation>
    <scope>NUCLEOTIDE SEQUENCE</scope>
    <source>
        <strain evidence="8">H3</strain>
        <tissue evidence="8">Leaf</tissue>
    </source>
</reference>
<proteinExistence type="inferred from homology"/>
<feature type="chain" id="PRO_5038406104" description="Epidermal patterning factor-like protein" evidence="7">
    <location>
        <begin position="33"/>
        <end position="140"/>
    </location>
</feature>
<organism evidence="8 9">
    <name type="scientific">Adiantum capillus-veneris</name>
    <name type="common">Maidenhair fern</name>
    <dbReference type="NCBI Taxonomy" id="13818"/>
    <lineage>
        <taxon>Eukaryota</taxon>
        <taxon>Viridiplantae</taxon>
        <taxon>Streptophyta</taxon>
        <taxon>Embryophyta</taxon>
        <taxon>Tracheophyta</taxon>
        <taxon>Polypodiopsida</taxon>
        <taxon>Polypodiidae</taxon>
        <taxon>Polypodiales</taxon>
        <taxon>Pteridineae</taxon>
        <taxon>Pteridaceae</taxon>
        <taxon>Vittarioideae</taxon>
        <taxon>Adiantum</taxon>
    </lineage>
</organism>
<dbReference type="OrthoDB" id="1937916at2759"/>
<feature type="compositionally biased region" description="Low complexity" evidence="6">
    <location>
        <begin position="96"/>
        <end position="112"/>
    </location>
</feature>
<keyword evidence="5" id="KW-1015">Disulfide bond</keyword>
<comment type="subcellular location">
    <subcellularLocation>
        <location evidence="1">Secreted</location>
    </subcellularLocation>
</comment>
<keyword evidence="4 7" id="KW-0732">Signal</keyword>
<keyword evidence="9" id="KW-1185">Reference proteome</keyword>
<sequence length="140" mass="16052">MQFQHMENSYIRRLFFLFITTCILLVSQSHHAIPPYNKSNSRRELPKVAKHLYNTSSEWRRTVSQEVMGSIPRSCSFAKCNGCVPCRPIQMRVDPTGNSKTMGSSSGTTSTGYDPHAQDDGEQYYPQAWRCQCKGKFYMP</sequence>
<feature type="signal peptide" evidence="7">
    <location>
        <begin position="1"/>
        <end position="32"/>
    </location>
</feature>
<evidence type="ECO:0000256" key="5">
    <source>
        <dbReference type="ARBA" id="ARBA00023157"/>
    </source>
</evidence>
<evidence type="ECO:0000256" key="1">
    <source>
        <dbReference type="ARBA" id="ARBA00004613"/>
    </source>
</evidence>